<accession>A0A3N1GHP1</accession>
<protein>
    <submittedName>
        <fullName evidence="1">Uncharacterized protein</fullName>
    </submittedName>
</protein>
<dbReference type="AlphaFoldDB" id="A0A3N1GHP1"/>
<organism evidence="1 2">
    <name type="scientific">Couchioplanes caeruleus</name>
    <dbReference type="NCBI Taxonomy" id="56438"/>
    <lineage>
        <taxon>Bacteria</taxon>
        <taxon>Bacillati</taxon>
        <taxon>Actinomycetota</taxon>
        <taxon>Actinomycetes</taxon>
        <taxon>Micromonosporales</taxon>
        <taxon>Micromonosporaceae</taxon>
        <taxon>Couchioplanes</taxon>
    </lineage>
</organism>
<dbReference type="EMBL" id="RJKL01000001">
    <property type="protein sequence ID" value="ROP29802.1"/>
    <property type="molecule type" value="Genomic_DNA"/>
</dbReference>
<comment type="caution">
    <text evidence="1">The sequence shown here is derived from an EMBL/GenBank/DDBJ whole genome shotgun (WGS) entry which is preliminary data.</text>
</comment>
<name>A0A3N1GHP1_9ACTN</name>
<proteinExistence type="predicted"/>
<gene>
    <name evidence="1" type="ORF">EDD30_2619</name>
</gene>
<reference evidence="1 2" key="1">
    <citation type="submission" date="2018-11" db="EMBL/GenBank/DDBJ databases">
        <title>Sequencing the genomes of 1000 actinobacteria strains.</title>
        <authorList>
            <person name="Klenk H.-P."/>
        </authorList>
    </citation>
    <scope>NUCLEOTIDE SEQUENCE [LARGE SCALE GENOMIC DNA]</scope>
    <source>
        <strain evidence="1 2">DSM 43634</strain>
    </source>
</reference>
<dbReference type="Proteomes" id="UP000271683">
    <property type="component" value="Unassembled WGS sequence"/>
</dbReference>
<sequence>MAPNERTVRALRPLTEGTIEVWTNRQWDIANSGPAD</sequence>
<evidence type="ECO:0000313" key="2">
    <source>
        <dbReference type="Proteomes" id="UP000271683"/>
    </source>
</evidence>
<evidence type="ECO:0000313" key="1">
    <source>
        <dbReference type="EMBL" id="ROP29802.1"/>
    </source>
</evidence>